<evidence type="ECO:0000256" key="2">
    <source>
        <dbReference type="ARBA" id="ARBA00000909"/>
    </source>
</evidence>
<gene>
    <name evidence="17" type="primary">nnrD</name>
    <name evidence="18" type="synonym">nnrE</name>
    <name evidence="22" type="ORF">K3181_00125</name>
</gene>
<evidence type="ECO:0000256" key="1">
    <source>
        <dbReference type="ARBA" id="ARBA00000013"/>
    </source>
</evidence>
<dbReference type="PANTHER" id="PTHR12592:SF0">
    <property type="entry name" value="ATP-DEPENDENT (S)-NAD(P)H-HYDRATE DEHYDRATASE"/>
    <property type="match status" value="1"/>
</dbReference>
<keyword evidence="7 17" id="KW-0067">ATP-binding</keyword>
<keyword evidence="23" id="KW-1185">Reference proteome</keyword>
<dbReference type="Pfam" id="PF01256">
    <property type="entry name" value="Carb_kinase"/>
    <property type="match status" value="1"/>
</dbReference>
<evidence type="ECO:0000256" key="15">
    <source>
        <dbReference type="ARBA" id="ARBA00048238"/>
    </source>
</evidence>
<keyword evidence="12 17" id="KW-0456">Lyase</keyword>
<dbReference type="InterPro" id="IPR004443">
    <property type="entry name" value="YjeF_N_dom"/>
</dbReference>
<dbReference type="InterPro" id="IPR030677">
    <property type="entry name" value="Nnr"/>
</dbReference>
<feature type="binding site" evidence="17">
    <location>
        <position position="237"/>
    </location>
    <ligand>
        <name>(6S)-NADPHX</name>
        <dbReference type="ChEBI" id="CHEBI:64076"/>
    </ligand>
</feature>
<keyword evidence="13" id="KW-0511">Multifunctional enzyme</keyword>
<comment type="function">
    <text evidence="14 19">Bifunctional enzyme that catalyzes the epimerization of the S- and R-forms of NAD(P)HX and the dehydration of the S-form of NAD(P)HX at the expense of ADP, which is converted to AMP. This allows the repair of both epimers of NAD(P)HX, a damaged form of NAD(P)H that is a result of enzymatic or heat-dependent hydration.</text>
</comment>
<feature type="binding site" evidence="18">
    <location>
        <position position="58"/>
    </location>
    <ligand>
        <name>K(+)</name>
        <dbReference type="ChEBI" id="CHEBI:29103"/>
    </ligand>
</feature>
<dbReference type="InterPro" id="IPR036652">
    <property type="entry name" value="YjeF_N_dom_sf"/>
</dbReference>
<evidence type="ECO:0000313" key="22">
    <source>
        <dbReference type="EMBL" id="MBX7499844.1"/>
    </source>
</evidence>
<dbReference type="InterPro" id="IPR017953">
    <property type="entry name" value="Carbohydrate_kinase_pred_CS"/>
</dbReference>
<evidence type="ECO:0000256" key="13">
    <source>
        <dbReference type="ARBA" id="ARBA00023268"/>
    </source>
</evidence>
<feature type="domain" description="YjeF C-terminal" evidence="20">
    <location>
        <begin position="204"/>
        <end position="460"/>
    </location>
</feature>
<accession>A0ABS7JQD6</accession>
<comment type="function">
    <text evidence="18">Catalyzes the epimerization of the S- and R-forms of NAD(P)HX, a damaged form of NAD(P)H that is a result of enzymatic or heat-dependent hydration. This is a prerequisite for the S-specific NAD(P)H-hydrate dehydratase to allow the repair of both epimers of NAD(P)HX.</text>
</comment>
<dbReference type="EMBL" id="JAIGNU010000001">
    <property type="protein sequence ID" value="MBX7499844.1"/>
    <property type="molecule type" value="Genomic_DNA"/>
</dbReference>
<feature type="binding site" evidence="17">
    <location>
        <position position="406"/>
    </location>
    <ligand>
        <name>(6S)-NADPHX</name>
        <dbReference type="ChEBI" id="CHEBI:64076"/>
    </ligand>
</feature>
<evidence type="ECO:0000256" key="14">
    <source>
        <dbReference type="ARBA" id="ARBA00025153"/>
    </source>
</evidence>
<sequence length="461" mass="48667">MTDTVLTVEQMRATERAAMEAGVSEWELMQRAGEGAAQWIMRVAAGRPVAVLCGPGNNGGDGYVIAETLIRRGYEVQVIAPLEPRSETAQQARAHYSGAVFAATTMREPVVIDCLFGYGLTRKVEGEFAELLEQMASSHCYKVAIDVPSAVESDTGSVLGPLPDYDLTLALGAWKQAHGLMPAMAAMGERRLVPIGLDLSGARSALSRRPRLTPPAPDAHKYRRGLLAVVAGAMPGAPLLAAEAAMRAGVGYVKLLSDHDHFGAPADLVIEQGKLANTLDDERIAAVLVGPGLGRDDSARERLAQAFSCRKPGVLDADALYLLDPELLAQADPGTLCVTPHEGELQKLCEVFGIGDGSKLERARRLHDVTGMTVLAKGPDTVLASDVMTSFFPRGSSWLSVAGTGDVLAGIVASRLAVHGNPHRACEEGVWLHHEAARLASPAFTASGLAHAVKPAMAALL</sequence>
<reference evidence="22 23" key="1">
    <citation type="submission" date="2021-08" db="EMBL/GenBank/DDBJ databases">
        <title>Comparative Genomics Analysis of the Genus Qipengyuania Reveals Extensive Genetic Diversity and Metabolic Versatility, Including the Description of Fifteen Novel Species.</title>
        <authorList>
            <person name="Liu Y."/>
        </authorList>
    </citation>
    <scope>NUCLEOTIDE SEQUENCE [LARGE SCALE GENOMIC DNA]</scope>
    <source>
        <strain evidence="22 23">YG27</strain>
    </source>
</reference>
<dbReference type="Gene3D" id="3.40.50.10260">
    <property type="entry name" value="YjeF N-terminal domain"/>
    <property type="match status" value="1"/>
</dbReference>
<evidence type="ECO:0000256" key="3">
    <source>
        <dbReference type="ARBA" id="ARBA00006001"/>
    </source>
</evidence>
<dbReference type="PIRSF" id="PIRSF017184">
    <property type="entry name" value="Nnr"/>
    <property type="match status" value="1"/>
</dbReference>
<evidence type="ECO:0000256" key="17">
    <source>
        <dbReference type="HAMAP-Rule" id="MF_01965"/>
    </source>
</evidence>
<feature type="binding site" evidence="17">
    <location>
        <position position="341"/>
    </location>
    <ligand>
        <name>(6S)-NADPHX</name>
        <dbReference type="ChEBI" id="CHEBI:64076"/>
    </ligand>
</feature>
<keyword evidence="6 17" id="KW-0547">Nucleotide-binding</keyword>
<comment type="cofactor">
    <cofactor evidence="18 19">
        <name>K(+)</name>
        <dbReference type="ChEBI" id="CHEBI:29103"/>
    </cofactor>
    <text evidence="18 19">Binds 1 potassium ion per subunit.</text>
</comment>
<keyword evidence="5 18" id="KW-0479">Metal-binding</keyword>
<feature type="binding site" evidence="18">
    <location>
        <position position="149"/>
    </location>
    <ligand>
        <name>K(+)</name>
        <dbReference type="ChEBI" id="CHEBI:29103"/>
    </ligand>
</feature>
<comment type="similarity">
    <text evidence="4 19">In the C-terminal section; belongs to the NnrD/CARKD family.</text>
</comment>
<dbReference type="Pfam" id="PF03853">
    <property type="entry name" value="YjeF_N"/>
    <property type="match status" value="1"/>
</dbReference>
<dbReference type="NCBIfam" id="TIGR00196">
    <property type="entry name" value="yjeF_cterm"/>
    <property type="match status" value="1"/>
</dbReference>
<dbReference type="EC" id="4.2.1.136" evidence="19"/>
<dbReference type="PROSITE" id="PS51385">
    <property type="entry name" value="YJEF_N"/>
    <property type="match status" value="1"/>
</dbReference>
<comment type="catalytic activity">
    <reaction evidence="15 17 19">
        <text>(6S)-NADHX + ADP = AMP + phosphate + NADH + H(+)</text>
        <dbReference type="Rhea" id="RHEA:32223"/>
        <dbReference type="ChEBI" id="CHEBI:15378"/>
        <dbReference type="ChEBI" id="CHEBI:43474"/>
        <dbReference type="ChEBI" id="CHEBI:57945"/>
        <dbReference type="ChEBI" id="CHEBI:64074"/>
        <dbReference type="ChEBI" id="CHEBI:456215"/>
        <dbReference type="ChEBI" id="CHEBI:456216"/>
        <dbReference type="EC" id="4.2.1.136"/>
    </reaction>
</comment>
<comment type="similarity">
    <text evidence="18">Belongs to the NnrE/AIBP family.</text>
</comment>
<name>A0ABS7JQD6_9SPHN</name>
<comment type="cofactor">
    <cofactor evidence="17">
        <name>Mg(2+)</name>
        <dbReference type="ChEBI" id="CHEBI:18420"/>
    </cofactor>
</comment>
<evidence type="ECO:0000256" key="6">
    <source>
        <dbReference type="ARBA" id="ARBA00022741"/>
    </source>
</evidence>
<comment type="caution">
    <text evidence="22">The sequence shown here is derived from an EMBL/GenBank/DDBJ whole genome shotgun (WGS) entry which is preliminary data.</text>
</comment>
<dbReference type="PROSITE" id="PS51383">
    <property type="entry name" value="YJEF_C_3"/>
    <property type="match status" value="1"/>
</dbReference>
<comment type="subunit">
    <text evidence="17">Homotetramer.</text>
</comment>
<comment type="catalytic activity">
    <reaction evidence="16 17 19">
        <text>(6S)-NADPHX + ADP = AMP + phosphate + NADPH + H(+)</text>
        <dbReference type="Rhea" id="RHEA:32235"/>
        <dbReference type="ChEBI" id="CHEBI:15378"/>
        <dbReference type="ChEBI" id="CHEBI:43474"/>
        <dbReference type="ChEBI" id="CHEBI:57783"/>
        <dbReference type="ChEBI" id="CHEBI:64076"/>
        <dbReference type="ChEBI" id="CHEBI:456215"/>
        <dbReference type="ChEBI" id="CHEBI:456216"/>
        <dbReference type="EC" id="4.2.1.136"/>
    </reaction>
</comment>
<comment type="function">
    <text evidence="17">Catalyzes the dehydration of the S-form of NAD(P)HX at the expense of ADP, which is converted to AMP. Together with NAD(P)HX epimerase, which catalyzes the epimerization of the S- and R-forms, the enzyme allows the repair of both epimers of NAD(P)HX, a damaged form of NAD(P)H that is a result of enzymatic or heat-dependent hydration.</text>
</comment>
<feature type="binding site" evidence="17">
    <location>
        <begin position="377"/>
        <end position="381"/>
    </location>
    <ligand>
        <name>AMP</name>
        <dbReference type="ChEBI" id="CHEBI:456215"/>
    </ligand>
</feature>
<comment type="similarity">
    <text evidence="3 19">In the N-terminal section; belongs to the NnrE/AIBP family.</text>
</comment>
<evidence type="ECO:0000259" key="20">
    <source>
        <dbReference type="PROSITE" id="PS51383"/>
    </source>
</evidence>
<feature type="binding site" evidence="17">
    <location>
        <position position="405"/>
    </location>
    <ligand>
        <name>AMP</name>
        <dbReference type="ChEBI" id="CHEBI:456215"/>
    </ligand>
</feature>
<feature type="binding site" evidence="17">
    <location>
        <position position="292"/>
    </location>
    <ligand>
        <name>(6S)-NADPHX</name>
        <dbReference type="ChEBI" id="CHEBI:64076"/>
    </ligand>
</feature>
<dbReference type="InterPro" id="IPR029056">
    <property type="entry name" value="Ribokinase-like"/>
</dbReference>
<comment type="similarity">
    <text evidence="17">Belongs to the NnrD/CARKD family.</text>
</comment>
<dbReference type="HAMAP" id="MF_01966">
    <property type="entry name" value="NADHX_epimerase"/>
    <property type="match status" value="1"/>
</dbReference>
<keyword evidence="8 17" id="KW-0521">NADP</keyword>
<evidence type="ECO:0000256" key="9">
    <source>
        <dbReference type="ARBA" id="ARBA00022958"/>
    </source>
</evidence>
<evidence type="ECO:0000256" key="12">
    <source>
        <dbReference type="ARBA" id="ARBA00023239"/>
    </source>
</evidence>
<evidence type="ECO:0000256" key="5">
    <source>
        <dbReference type="ARBA" id="ARBA00022723"/>
    </source>
</evidence>
<feature type="domain" description="YjeF N-terminal" evidence="21">
    <location>
        <begin position="11"/>
        <end position="203"/>
    </location>
</feature>
<dbReference type="NCBIfam" id="TIGR00197">
    <property type="entry name" value="yjeF_nterm"/>
    <property type="match status" value="1"/>
</dbReference>
<evidence type="ECO:0000256" key="10">
    <source>
        <dbReference type="ARBA" id="ARBA00023027"/>
    </source>
</evidence>
<keyword evidence="10 17" id="KW-0520">NAD</keyword>
<dbReference type="PANTHER" id="PTHR12592">
    <property type="entry name" value="ATP-DEPENDENT (S)-NAD(P)H-HYDRATE DEHYDRATASE FAMILY MEMBER"/>
    <property type="match status" value="1"/>
</dbReference>
<dbReference type="SUPFAM" id="SSF64153">
    <property type="entry name" value="YjeF N-terminal domain-like"/>
    <property type="match status" value="1"/>
</dbReference>
<comment type="catalytic activity">
    <reaction evidence="1 18 19">
        <text>(6R)-NADHX = (6S)-NADHX</text>
        <dbReference type="Rhea" id="RHEA:32215"/>
        <dbReference type="ChEBI" id="CHEBI:64074"/>
        <dbReference type="ChEBI" id="CHEBI:64075"/>
        <dbReference type="EC" id="5.1.99.6"/>
    </reaction>
</comment>
<evidence type="ECO:0000256" key="11">
    <source>
        <dbReference type="ARBA" id="ARBA00023235"/>
    </source>
</evidence>
<dbReference type="EC" id="5.1.99.6" evidence="19"/>
<evidence type="ECO:0000256" key="19">
    <source>
        <dbReference type="PIRNR" id="PIRNR017184"/>
    </source>
</evidence>
<comment type="catalytic activity">
    <reaction evidence="2 18 19">
        <text>(6R)-NADPHX = (6S)-NADPHX</text>
        <dbReference type="Rhea" id="RHEA:32227"/>
        <dbReference type="ChEBI" id="CHEBI:64076"/>
        <dbReference type="ChEBI" id="CHEBI:64077"/>
        <dbReference type="EC" id="5.1.99.6"/>
    </reaction>
</comment>
<evidence type="ECO:0000256" key="8">
    <source>
        <dbReference type="ARBA" id="ARBA00022857"/>
    </source>
</evidence>
<protein>
    <recommendedName>
        <fullName evidence="19">Bifunctional NAD(P)H-hydrate repair enzyme</fullName>
    </recommendedName>
    <alternativeName>
        <fullName evidence="19">Nicotinamide nucleotide repair protein</fullName>
    </alternativeName>
    <domain>
        <recommendedName>
            <fullName evidence="19">ADP-dependent (S)-NAD(P)H-hydrate dehydratase</fullName>
            <ecNumber evidence="19">4.2.1.136</ecNumber>
        </recommendedName>
        <alternativeName>
            <fullName evidence="19">ADP-dependent NAD(P)HX dehydratase</fullName>
        </alternativeName>
    </domain>
    <domain>
        <recommendedName>
            <fullName evidence="19">NAD(P)H-hydrate epimerase</fullName>
            <ecNumber evidence="19">5.1.99.6</ecNumber>
        </recommendedName>
    </domain>
</protein>
<dbReference type="PROSITE" id="PS01050">
    <property type="entry name" value="YJEF_C_2"/>
    <property type="match status" value="1"/>
</dbReference>
<evidence type="ECO:0000256" key="16">
    <source>
        <dbReference type="ARBA" id="ARBA00049209"/>
    </source>
</evidence>
<keyword evidence="9 18" id="KW-0630">Potassium</keyword>
<dbReference type="HAMAP" id="MF_01965">
    <property type="entry name" value="NADHX_dehydratase"/>
    <property type="match status" value="1"/>
</dbReference>
<dbReference type="InterPro" id="IPR000631">
    <property type="entry name" value="CARKD"/>
</dbReference>
<evidence type="ECO:0000259" key="21">
    <source>
        <dbReference type="PROSITE" id="PS51385"/>
    </source>
</evidence>
<feature type="binding site" evidence="18">
    <location>
        <begin position="57"/>
        <end position="61"/>
    </location>
    <ligand>
        <name>(6S)-NADPHX</name>
        <dbReference type="ChEBI" id="CHEBI:64076"/>
    </ligand>
</feature>
<feature type="binding site" evidence="18">
    <location>
        <position position="146"/>
    </location>
    <ligand>
        <name>(6S)-NADPHX</name>
        <dbReference type="ChEBI" id="CHEBI:64076"/>
    </ligand>
</feature>
<evidence type="ECO:0000256" key="18">
    <source>
        <dbReference type="HAMAP-Rule" id="MF_01966"/>
    </source>
</evidence>
<dbReference type="PROSITE" id="PS01049">
    <property type="entry name" value="YJEF_C_1"/>
    <property type="match status" value="1"/>
</dbReference>
<dbReference type="SUPFAM" id="SSF53613">
    <property type="entry name" value="Ribokinase-like"/>
    <property type="match status" value="1"/>
</dbReference>
<dbReference type="CDD" id="cd01171">
    <property type="entry name" value="YXKO-related"/>
    <property type="match status" value="1"/>
</dbReference>
<proteinExistence type="inferred from homology"/>
<comment type="caution">
    <text evidence="18">Lacks conserved residue(s) required for the propagation of feature annotation.</text>
</comment>
<organism evidence="22 23">
    <name type="scientific">Qipengyuania mesophila</name>
    <dbReference type="NCBI Taxonomy" id="2867246"/>
    <lineage>
        <taxon>Bacteria</taxon>
        <taxon>Pseudomonadati</taxon>
        <taxon>Pseudomonadota</taxon>
        <taxon>Alphaproteobacteria</taxon>
        <taxon>Sphingomonadales</taxon>
        <taxon>Erythrobacteraceae</taxon>
        <taxon>Qipengyuania</taxon>
    </lineage>
</organism>
<dbReference type="Gene3D" id="3.40.1190.20">
    <property type="match status" value="1"/>
</dbReference>
<feature type="binding site" evidence="18">
    <location>
        <position position="113"/>
    </location>
    <ligand>
        <name>K(+)</name>
        <dbReference type="ChEBI" id="CHEBI:29103"/>
    </ligand>
</feature>
<dbReference type="RefSeq" id="WP_221599667.1">
    <property type="nucleotide sequence ID" value="NZ_JAIGNU010000001.1"/>
</dbReference>
<evidence type="ECO:0000256" key="4">
    <source>
        <dbReference type="ARBA" id="ARBA00009524"/>
    </source>
</evidence>
<feature type="binding site" evidence="18">
    <location>
        <begin position="117"/>
        <end position="123"/>
    </location>
    <ligand>
        <name>(6S)-NADPHX</name>
        <dbReference type="ChEBI" id="CHEBI:64076"/>
    </ligand>
</feature>
<dbReference type="Proteomes" id="UP000782554">
    <property type="component" value="Unassembled WGS sequence"/>
</dbReference>
<keyword evidence="11 18" id="KW-0413">Isomerase</keyword>
<evidence type="ECO:0000256" key="7">
    <source>
        <dbReference type="ARBA" id="ARBA00022840"/>
    </source>
</evidence>
<evidence type="ECO:0000313" key="23">
    <source>
        <dbReference type="Proteomes" id="UP000782554"/>
    </source>
</evidence>